<accession>A0AAF0TS68</accession>
<protein>
    <recommendedName>
        <fullName evidence="4">Gag-pol polyprotein</fullName>
    </recommendedName>
</protein>
<name>A0AAF0TS68_SOLVR</name>
<gene>
    <name evidence="2" type="ORF">MTR67_017395</name>
</gene>
<proteinExistence type="predicted"/>
<evidence type="ECO:0000313" key="3">
    <source>
        <dbReference type="Proteomes" id="UP001234989"/>
    </source>
</evidence>
<reference evidence="2" key="1">
    <citation type="submission" date="2023-08" db="EMBL/GenBank/DDBJ databases">
        <title>A de novo genome assembly of Solanum verrucosum Schlechtendal, a Mexican diploid species geographically isolated from the other diploid A-genome species in potato relatives.</title>
        <authorList>
            <person name="Hosaka K."/>
        </authorList>
    </citation>
    <scope>NUCLEOTIDE SEQUENCE</scope>
    <source>
        <tissue evidence="2">Young leaves</tissue>
    </source>
</reference>
<dbReference type="Proteomes" id="UP001234989">
    <property type="component" value="Chromosome 4"/>
</dbReference>
<dbReference type="AlphaFoldDB" id="A0AAF0TS68"/>
<feature type="compositionally biased region" description="Basic and acidic residues" evidence="1">
    <location>
        <begin position="40"/>
        <end position="58"/>
    </location>
</feature>
<evidence type="ECO:0008006" key="4">
    <source>
        <dbReference type="Google" id="ProtNLM"/>
    </source>
</evidence>
<dbReference type="EMBL" id="CP133615">
    <property type="protein sequence ID" value="WMV24010.1"/>
    <property type="molecule type" value="Genomic_DNA"/>
</dbReference>
<evidence type="ECO:0000256" key="1">
    <source>
        <dbReference type="SAM" id="MobiDB-lite"/>
    </source>
</evidence>
<sequence length="111" mass="12680">MSKFVSGASDLVVKECLTSMLVKEMDVSRLIVHAQKIEEEKLREKTRESKRERKDNRNFSHSRSGGGNHFQSNGSSEQMVPEFQSWFIGVDASEGRHYADIPSEKMKPHLV</sequence>
<evidence type="ECO:0000313" key="2">
    <source>
        <dbReference type="EMBL" id="WMV24010.1"/>
    </source>
</evidence>
<feature type="compositionally biased region" description="Polar residues" evidence="1">
    <location>
        <begin position="59"/>
        <end position="77"/>
    </location>
</feature>
<feature type="region of interest" description="Disordered" evidence="1">
    <location>
        <begin position="40"/>
        <end position="77"/>
    </location>
</feature>
<keyword evidence="3" id="KW-1185">Reference proteome</keyword>
<organism evidence="2 3">
    <name type="scientific">Solanum verrucosum</name>
    <dbReference type="NCBI Taxonomy" id="315347"/>
    <lineage>
        <taxon>Eukaryota</taxon>
        <taxon>Viridiplantae</taxon>
        <taxon>Streptophyta</taxon>
        <taxon>Embryophyta</taxon>
        <taxon>Tracheophyta</taxon>
        <taxon>Spermatophyta</taxon>
        <taxon>Magnoliopsida</taxon>
        <taxon>eudicotyledons</taxon>
        <taxon>Gunneridae</taxon>
        <taxon>Pentapetalae</taxon>
        <taxon>asterids</taxon>
        <taxon>lamiids</taxon>
        <taxon>Solanales</taxon>
        <taxon>Solanaceae</taxon>
        <taxon>Solanoideae</taxon>
        <taxon>Solaneae</taxon>
        <taxon>Solanum</taxon>
    </lineage>
</organism>